<proteinExistence type="inferred from homology"/>
<dbReference type="PANTHER" id="PTHR43116">
    <property type="entry name" value="PEPTIDE CHAIN RELEASE FACTOR 2"/>
    <property type="match status" value="1"/>
</dbReference>
<feature type="domain" description="Prokaryotic-type class I peptide chain release factors" evidence="3">
    <location>
        <begin position="341"/>
        <end position="357"/>
    </location>
</feature>
<dbReference type="NCBIfam" id="TIGR00020">
    <property type="entry name" value="prfB"/>
    <property type="match status" value="1"/>
</dbReference>
<evidence type="ECO:0000313" key="5">
    <source>
        <dbReference type="Proteomes" id="UP001497512"/>
    </source>
</evidence>
<dbReference type="Pfam" id="PF03462">
    <property type="entry name" value="PCRF"/>
    <property type="match status" value="1"/>
</dbReference>
<name>A0ABP0T902_9BRYO</name>
<sequence>MACSRPLSVCHTHHWQELGLPSSSFVKLVRCKREYIRCINPCTWQSHSLHNTDWMRQQSPKDPGKGRHKQFRREYVCTIRASSIDTASTESEQNLEFYGVRKGVEEVVQHVQEILASSGMDEQQSRLADLEQQTSESSLWDDPAHAQQTLSALTEVKDNLALLHQMQAKGEEAQLIVELLQEMEGLDRGLLQEAAQTVSWLTNAIDGYELAKLLSGPYDKKSARLTISAGAGGTDAQDWTEMLLRMYIRWADQQGFKTKVVEKSPGDEAGLKSATVEIEGQFAYGYLSSEKGTHRLVRQSPFNAKGLRQTSFAGVEVMPLIEEEALVINIPDSDLEITTTRAGGKGGQNVNKVETAVRIVHIPTGIYLRCAEERSQLMNKAKGLALLKAKLLVIAEEQRASEIKEIRGDVVKAEWGQQIRNYVFHPYKLVKDVRTGVETTDVTAVMDGDLGAFMKAYLRSKYSRTPADVSI</sequence>
<comment type="similarity">
    <text evidence="1">Belongs to the prokaryotic/mitochondrial release factor family.</text>
</comment>
<dbReference type="InterPro" id="IPR004374">
    <property type="entry name" value="PrfB"/>
</dbReference>
<evidence type="ECO:0000256" key="1">
    <source>
        <dbReference type="ARBA" id="ARBA00010835"/>
    </source>
</evidence>
<dbReference type="Proteomes" id="UP001497512">
    <property type="component" value="Chromosome 1"/>
</dbReference>
<dbReference type="InterPro" id="IPR000352">
    <property type="entry name" value="Pep_chain_release_fac_I"/>
</dbReference>
<gene>
    <name evidence="4" type="ORF">CSSPTR1EN2_LOCUS448</name>
</gene>
<dbReference type="InterPro" id="IPR005139">
    <property type="entry name" value="PCRF"/>
</dbReference>
<dbReference type="EMBL" id="OZ019893">
    <property type="protein sequence ID" value="CAK9189797.1"/>
    <property type="molecule type" value="Genomic_DNA"/>
</dbReference>
<keyword evidence="2" id="KW-0648">Protein biosynthesis</keyword>
<dbReference type="HAMAP" id="MF_00094">
    <property type="entry name" value="Rel_fac_2"/>
    <property type="match status" value="1"/>
</dbReference>
<dbReference type="InterPro" id="IPR045853">
    <property type="entry name" value="Pep_chain_release_fac_I_sf"/>
</dbReference>
<organism evidence="4 5">
    <name type="scientific">Sphagnum troendelagicum</name>
    <dbReference type="NCBI Taxonomy" id="128251"/>
    <lineage>
        <taxon>Eukaryota</taxon>
        <taxon>Viridiplantae</taxon>
        <taxon>Streptophyta</taxon>
        <taxon>Embryophyta</taxon>
        <taxon>Bryophyta</taxon>
        <taxon>Sphagnophytina</taxon>
        <taxon>Sphagnopsida</taxon>
        <taxon>Sphagnales</taxon>
        <taxon>Sphagnaceae</taxon>
        <taxon>Sphagnum</taxon>
    </lineage>
</organism>
<evidence type="ECO:0000256" key="2">
    <source>
        <dbReference type="ARBA" id="ARBA00022917"/>
    </source>
</evidence>
<dbReference type="Gene3D" id="1.20.58.410">
    <property type="entry name" value="Release factor"/>
    <property type="match status" value="1"/>
</dbReference>
<dbReference type="PANTHER" id="PTHR43116:SF3">
    <property type="entry name" value="CLASS I PEPTIDE CHAIN RELEASE FACTOR"/>
    <property type="match status" value="1"/>
</dbReference>
<accession>A0ABP0T902</accession>
<reference evidence="4 5" key="1">
    <citation type="submission" date="2024-02" db="EMBL/GenBank/DDBJ databases">
        <authorList>
            <consortium name="ELIXIR-Norway"/>
            <consortium name="Elixir Norway"/>
        </authorList>
    </citation>
    <scope>NUCLEOTIDE SEQUENCE [LARGE SCALE GENOMIC DNA]</scope>
</reference>
<dbReference type="Gene3D" id="3.30.70.1660">
    <property type="match status" value="1"/>
</dbReference>
<dbReference type="SUPFAM" id="SSF75620">
    <property type="entry name" value="Release factor"/>
    <property type="match status" value="1"/>
</dbReference>
<evidence type="ECO:0000259" key="3">
    <source>
        <dbReference type="PROSITE" id="PS00745"/>
    </source>
</evidence>
<dbReference type="PROSITE" id="PS00745">
    <property type="entry name" value="RF_PROK_I"/>
    <property type="match status" value="1"/>
</dbReference>
<evidence type="ECO:0000313" key="4">
    <source>
        <dbReference type="EMBL" id="CAK9189797.1"/>
    </source>
</evidence>
<dbReference type="Gene3D" id="3.30.160.20">
    <property type="match status" value="1"/>
</dbReference>
<protein>
    <recommendedName>
        <fullName evidence="3">Prokaryotic-type class I peptide chain release factors domain-containing protein</fullName>
    </recommendedName>
</protein>
<keyword evidence="5" id="KW-1185">Reference proteome</keyword>
<dbReference type="SMART" id="SM00937">
    <property type="entry name" value="PCRF"/>
    <property type="match status" value="1"/>
</dbReference>
<dbReference type="Pfam" id="PF00472">
    <property type="entry name" value="RF-1"/>
    <property type="match status" value="1"/>
</dbReference>